<evidence type="ECO:0000256" key="5">
    <source>
        <dbReference type="ARBA" id="ARBA00023242"/>
    </source>
</evidence>
<evidence type="ECO:0000313" key="8">
    <source>
        <dbReference type="EnsemblPlants" id="LPERR12G14640.1"/>
    </source>
</evidence>
<dbReference type="InterPro" id="IPR044837">
    <property type="entry name" value="REM16-like"/>
</dbReference>
<sequence>MLSAKGKSSHSLFDPLTVLTANFTRDQDYGNSILKKHAKVMAEKGCESCSRWQEHFYREHMDVSRIRFFKILTEDCSHGISIPEKIAERFSGEITKGFNLKAPSGETWRIGIEKVADELFLKSGWEDFAEAHELQEKDLLIFTCKGNSNGICSFDVLIFDASGCEKVSCFFTGKTDSYMFKNFNNTDGQDAEQYLLSDSEDTNTPPYLVVSPHKGSTSIKLSGKTKNSPRKEPEDPNSSRCHVKHDMIEEEDNDYDEHTDDEHDDYSYSRFASYLNVKERKQIFSLVSLQPGNPVFVTVLKTANIRRKSLLIVPTGFADDHLDSRSHEIVLIRQNKKEKWYVKYYHGSTTRGFNCHRWIKFLRENRMQDGYICIFELMKGAKRVTMTVHVIGKVMAEKVCASCSKWQEHCYREHMDVCRIRFFKILTEDCSHCISIPEKVAERLSGEITKGFNLKAPSGKTWCVGIEKVADELLLMSGWEDFAKAHELQENDLLFFSCKGNSNGICSFDVLIFDASGCEKLSCFFISKKYSYICKHFNNTDSQNAEQYLSSDCEDTNTPPYLLGSPHKDSTSKKLSGKTKTNPSTSTGKEPEDPNSSRCHVKHEMIEEEESDDDEHTDDEHDDYSYSRFASYLNSKERKQIFSLVSLQPGNPVFVTVLKTANIRRKSLLVVPSGFADEHLDSRSHEIVLIIPNKKEKWYVKYYHGNNTRGFICHRWFKFIRENRLQDGYICIFELMKGAKRVTMTVHVIGKVDNRNVCGALYDAGEVMADKGCESCSKWQEHYYREHTDGSRICFFRLMTGDFAHRVSIPEKFAKNFNGQIIKGFNLKAFSGGTWHVDVEKVADEMFLVSGWEDFAKAHELKENDLLFFTCNGKGSCSFDVLIFDASGCEKMPDFFTSKKYNYMCKHFNNISGQNVEHCLLSDSDDTSTPSYMAGSHKAATSKKVNGKTKISPSKEPENVKQEMIEEEESDGDDEHVDYYYSRFANYLTSEEREEIFSLTSLQPGNPVFVTVLRTGHVHRKNILIVPAGFAANHLDRKSHEIMLVRPNRKEKWYAKYYHANNTRGFSGYGWIKFICKNKLQEGYVCIFELMKGAKRPTMTVHVISKINNRFVLLG</sequence>
<dbReference type="GO" id="GO:0003677">
    <property type="term" value="F:DNA binding"/>
    <property type="evidence" value="ECO:0007669"/>
    <property type="project" value="UniProtKB-KW"/>
</dbReference>
<feature type="domain" description="TF-B3" evidence="7">
    <location>
        <begin position="792"/>
        <end position="887"/>
    </location>
</feature>
<dbReference type="PROSITE" id="PS50863">
    <property type="entry name" value="B3"/>
    <property type="match status" value="6"/>
</dbReference>
<keyword evidence="3" id="KW-0238">DNA-binding</keyword>
<evidence type="ECO:0000256" key="3">
    <source>
        <dbReference type="ARBA" id="ARBA00023125"/>
    </source>
</evidence>
<feature type="compositionally biased region" description="Basic and acidic residues" evidence="6">
    <location>
        <begin position="953"/>
        <end position="964"/>
    </location>
</feature>
<feature type="domain" description="TF-B3" evidence="7">
    <location>
        <begin position="654"/>
        <end position="752"/>
    </location>
</feature>
<keyword evidence="2" id="KW-0805">Transcription regulation</keyword>
<evidence type="ECO:0000256" key="6">
    <source>
        <dbReference type="SAM" id="MobiDB-lite"/>
    </source>
</evidence>
<dbReference type="Gramene" id="LPERR12G14640.1">
    <property type="protein sequence ID" value="LPERR12G14640.1"/>
    <property type="gene ID" value="LPERR12G14640"/>
</dbReference>
<feature type="region of interest" description="Disordered" evidence="6">
    <location>
        <begin position="198"/>
        <end position="245"/>
    </location>
</feature>
<reference evidence="8 9" key="1">
    <citation type="submission" date="2012-08" db="EMBL/GenBank/DDBJ databases">
        <title>Oryza genome evolution.</title>
        <authorList>
            <person name="Wing R.A."/>
        </authorList>
    </citation>
    <scope>NUCLEOTIDE SEQUENCE</scope>
</reference>
<dbReference type="EnsemblPlants" id="LPERR12G14640.1">
    <property type="protein sequence ID" value="LPERR12G14640.1"/>
    <property type="gene ID" value="LPERR12G14640"/>
</dbReference>
<evidence type="ECO:0000313" key="9">
    <source>
        <dbReference type="Proteomes" id="UP000032180"/>
    </source>
</evidence>
<dbReference type="Gene3D" id="2.40.330.10">
    <property type="entry name" value="DNA-binding pseudobarrel domain"/>
    <property type="match status" value="6"/>
</dbReference>
<feature type="compositionally biased region" description="Polar residues" evidence="6">
    <location>
        <begin position="214"/>
        <end position="226"/>
    </location>
</feature>
<feature type="domain" description="TF-B3" evidence="7">
    <location>
        <begin position="419"/>
        <end position="516"/>
    </location>
</feature>
<dbReference type="InterPro" id="IPR015300">
    <property type="entry name" value="DNA-bd_pseudobarrel_sf"/>
</dbReference>
<reference evidence="8" key="3">
    <citation type="submission" date="2015-04" db="UniProtKB">
        <authorList>
            <consortium name="EnsemblPlants"/>
        </authorList>
    </citation>
    <scope>IDENTIFICATION</scope>
</reference>
<feature type="domain" description="TF-B3" evidence="7">
    <location>
        <begin position="65"/>
        <end position="162"/>
    </location>
</feature>
<dbReference type="Pfam" id="PF02362">
    <property type="entry name" value="B3"/>
    <property type="match status" value="6"/>
</dbReference>
<evidence type="ECO:0000256" key="2">
    <source>
        <dbReference type="ARBA" id="ARBA00023015"/>
    </source>
</evidence>
<dbReference type="eggNOG" id="ENOG502QT0X">
    <property type="taxonomic scope" value="Eukaryota"/>
</dbReference>
<evidence type="ECO:0000256" key="4">
    <source>
        <dbReference type="ARBA" id="ARBA00023163"/>
    </source>
</evidence>
<dbReference type="CDD" id="cd10017">
    <property type="entry name" value="B3_DNA"/>
    <property type="match status" value="6"/>
</dbReference>
<feature type="domain" description="TF-B3" evidence="7">
    <location>
        <begin position="1009"/>
        <end position="1107"/>
    </location>
</feature>
<protein>
    <recommendedName>
        <fullName evidence="7">TF-B3 domain-containing protein</fullName>
    </recommendedName>
</protein>
<dbReference type="GO" id="GO:0005634">
    <property type="term" value="C:nucleus"/>
    <property type="evidence" value="ECO:0007669"/>
    <property type="project" value="UniProtKB-SubCell"/>
</dbReference>
<feature type="region of interest" description="Disordered" evidence="6">
    <location>
        <begin position="560"/>
        <end position="599"/>
    </location>
</feature>
<evidence type="ECO:0000259" key="7">
    <source>
        <dbReference type="PROSITE" id="PS50863"/>
    </source>
</evidence>
<name>A0A0D9Y111_9ORYZ</name>
<feature type="domain" description="TF-B3" evidence="7">
    <location>
        <begin position="296"/>
        <end position="394"/>
    </location>
</feature>
<accession>A0A0D9Y111</accession>
<keyword evidence="5" id="KW-0539">Nucleus</keyword>
<dbReference type="PANTHER" id="PTHR31391:SF70">
    <property type="entry name" value="B3 DOMAIN-CONTAINING PROTEIN OS03G0622200"/>
    <property type="match status" value="1"/>
</dbReference>
<dbReference type="AlphaFoldDB" id="A0A0D9Y111"/>
<dbReference type="SMART" id="SM01019">
    <property type="entry name" value="B3"/>
    <property type="match status" value="6"/>
</dbReference>
<dbReference type="STRING" id="77586.A0A0D9Y111"/>
<reference evidence="9" key="2">
    <citation type="submission" date="2013-12" db="EMBL/GenBank/DDBJ databases">
        <authorList>
            <person name="Yu Y."/>
            <person name="Lee S."/>
            <person name="de Baynast K."/>
            <person name="Wissotski M."/>
            <person name="Liu L."/>
            <person name="Talag J."/>
            <person name="Goicoechea J."/>
            <person name="Angelova A."/>
            <person name="Jetty R."/>
            <person name="Kudrna D."/>
            <person name="Golser W."/>
            <person name="Rivera L."/>
            <person name="Zhang J."/>
            <person name="Wing R."/>
        </authorList>
    </citation>
    <scope>NUCLEOTIDE SEQUENCE</scope>
</reference>
<dbReference type="Proteomes" id="UP000032180">
    <property type="component" value="Chromosome 12"/>
</dbReference>
<organism evidence="8 9">
    <name type="scientific">Leersia perrieri</name>
    <dbReference type="NCBI Taxonomy" id="77586"/>
    <lineage>
        <taxon>Eukaryota</taxon>
        <taxon>Viridiplantae</taxon>
        <taxon>Streptophyta</taxon>
        <taxon>Embryophyta</taxon>
        <taxon>Tracheophyta</taxon>
        <taxon>Spermatophyta</taxon>
        <taxon>Magnoliopsida</taxon>
        <taxon>Liliopsida</taxon>
        <taxon>Poales</taxon>
        <taxon>Poaceae</taxon>
        <taxon>BOP clade</taxon>
        <taxon>Oryzoideae</taxon>
        <taxon>Oryzeae</taxon>
        <taxon>Oryzinae</taxon>
        <taxon>Leersia</taxon>
    </lineage>
</organism>
<comment type="subcellular location">
    <subcellularLocation>
        <location evidence="1">Nucleus</location>
    </subcellularLocation>
</comment>
<keyword evidence="4" id="KW-0804">Transcription</keyword>
<dbReference type="PANTHER" id="PTHR31391">
    <property type="entry name" value="B3 DOMAIN-CONTAINING PROTEIN OS11G0197600-RELATED"/>
    <property type="match status" value="1"/>
</dbReference>
<dbReference type="SUPFAM" id="SSF101936">
    <property type="entry name" value="DNA-binding pseudobarrel domain"/>
    <property type="match status" value="6"/>
</dbReference>
<dbReference type="InterPro" id="IPR003340">
    <property type="entry name" value="B3_DNA-bd"/>
</dbReference>
<dbReference type="HOGENOM" id="CLU_015069_8_1_1"/>
<feature type="compositionally biased region" description="Polar residues" evidence="6">
    <location>
        <begin position="582"/>
        <end position="598"/>
    </location>
</feature>
<evidence type="ECO:0000256" key="1">
    <source>
        <dbReference type="ARBA" id="ARBA00004123"/>
    </source>
</evidence>
<proteinExistence type="predicted"/>
<keyword evidence="9" id="KW-1185">Reference proteome</keyword>
<feature type="region of interest" description="Disordered" evidence="6">
    <location>
        <begin position="930"/>
        <end position="971"/>
    </location>
</feature>